<organism evidence="1">
    <name type="scientific">Oryza barthii</name>
    <dbReference type="NCBI Taxonomy" id="65489"/>
    <lineage>
        <taxon>Eukaryota</taxon>
        <taxon>Viridiplantae</taxon>
        <taxon>Streptophyta</taxon>
        <taxon>Embryophyta</taxon>
        <taxon>Tracheophyta</taxon>
        <taxon>Spermatophyta</taxon>
        <taxon>Magnoliopsida</taxon>
        <taxon>Liliopsida</taxon>
        <taxon>Poales</taxon>
        <taxon>Poaceae</taxon>
        <taxon>BOP clade</taxon>
        <taxon>Oryzoideae</taxon>
        <taxon>Oryzeae</taxon>
        <taxon>Oryzinae</taxon>
        <taxon>Oryza</taxon>
    </lineage>
</organism>
<accession>A0A0D3H4N4</accession>
<reference evidence="1" key="1">
    <citation type="journal article" date="2009" name="Rice">
        <title>De Novo Next Generation Sequencing of Plant Genomes.</title>
        <authorList>
            <person name="Rounsley S."/>
            <person name="Marri P.R."/>
            <person name="Yu Y."/>
            <person name="He R."/>
            <person name="Sisneros N."/>
            <person name="Goicoechea J.L."/>
            <person name="Lee S.J."/>
            <person name="Angelova A."/>
            <person name="Kudrna D."/>
            <person name="Luo M."/>
            <person name="Affourtit J."/>
            <person name="Desany B."/>
            <person name="Knight J."/>
            <person name="Niazi F."/>
            <person name="Egholm M."/>
            <person name="Wing R.A."/>
        </authorList>
    </citation>
    <scope>NUCLEOTIDE SEQUENCE [LARGE SCALE GENOMIC DNA]</scope>
    <source>
        <strain evidence="1">cv. IRGC 105608</strain>
    </source>
</reference>
<keyword evidence="2" id="KW-1185">Reference proteome</keyword>
<dbReference type="HOGENOM" id="CLU_2363053_0_0_1"/>
<protein>
    <submittedName>
        <fullName evidence="1">Uncharacterized protein</fullName>
    </submittedName>
</protein>
<dbReference type="PaxDb" id="65489-OBART09G03750.1"/>
<dbReference type="Gramene" id="OBART09G03750.1">
    <property type="protein sequence ID" value="OBART09G03750.1"/>
    <property type="gene ID" value="OBART09G03750"/>
</dbReference>
<sequence length="96" mass="10272">MSSAMAATAAAAAAQRRRRRPLFSERRVPVLLGPIGRVVKSSYSSSAMAPSVPTTSFLFCKICMEDVPTSHVHSSSYGSVRAFFFCAAFLASHITA</sequence>
<evidence type="ECO:0000313" key="2">
    <source>
        <dbReference type="Proteomes" id="UP000026960"/>
    </source>
</evidence>
<name>A0A0D3H4N4_9ORYZ</name>
<proteinExistence type="predicted"/>
<dbReference type="Proteomes" id="UP000026960">
    <property type="component" value="Chromosome 9"/>
</dbReference>
<evidence type="ECO:0000313" key="1">
    <source>
        <dbReference type="EnsemblPlants" id="OBART09G03750.1"/>
    </source>
</evidence>
<dbReference type="STRING" id="65489.A0A0D3H4N4"/>
<dbReference type="EnsemblPlants" id="OBART09G03750.1">
    <property type="protein sequence ID" value="OBART09G03750.1"/>
    <property type="gene ID" value="OBART09G03750"/>
</dbReference>
<reference evidence="1" key="2">
    <citation type="submission" date="2015-03" db="UniProtKB">
        <authorList>
            <consortium name="EnsemblPlants"/>
        </authorList>
    </citation>
    <scope>IDENTIFICATION</scope>
</reference>
<dbReference type="AlphaFoldDB" id="A0A0D3H4N4"/>